<dbReference type="PANTHER" id="PTHR23120:SF0">
    <property type="entry name" value="MAESTRO HEAT-LIKE REPEAT FAMILY MEMBER 1"/>
    <property type="match status" value="1"/>
</dbReference>
<keyword evidence="2" id="KW-1185">Reference proteome</keyword>
<dbReference type="GO" id="GO:0005737">
    <property type="term" value="C:cytoplasm"/>
    <property type="evidence" value="ECO:0007669"/>
    <property type="project" value="TreeGrafter"/>
</dbReference>
<dbReference type="PANTHER" id="PTHR23120">
    <property type="entry name" value="MAESTRO-RELATED HEAT DOMAIN-CONTAINING"/>
    <property type="match status" value="1"/>
</dbReference>
<dbReference type="Proteomes" id="UP000000226">
    <property type="component" value="Chromosome 9"/>
</dbReference>
<dbReference type="eggNOG" id="KOG2032">
    <property type="taxonomic scope" value="Eukaryota"/>
</dbReference>
<evidence type="ECO:0000313" key="1">
    <source>
        <dbReference type="EMBL" id="ESW07971.1"/>
    </source>
</evidence>
<sequence length="87" mass="9578">MQAVITAIDLLGNAVINAAESGSPFPLKRRDRLLAYSLALMGRDDEDGFADYACSTLVSVEPKLTVETRNHVMEVCGFHLIMFNSIF</sequence>
<proteinExistence type="predicted"/>
<protein>
    <submittedName>
        <fullName evidence="1">Uncharacterized protein</fullName>
    </submittedName>
</protein>
<dbReference type="AlphaFoldDB" id="V7AUS1"/>
<dbReference type="EMBL" id="CM002296">
    <property type="protein sequence ID" value="ESW07971.1"/>
    <property type="molecule type" value="Genomic_DNA"/>
</dbReference>
<gene>
    <name evidence="1" type="ORF">PHAVU_009G007800g</name>
</gene>
<evidence type="ECO:0000313" key="2">
    <source>
        <dbReference type="Proteomes" id="UP000000226"/>
    </source>
</evidence>
<dbReference type="Gramene" id="ESW07971">
    <property type="protein sequence ID" value="ESW07971"/>
    <property type="gene ID" value="PHAVU_009G007800g"/>
</dbReference>
<dbReference type="InterPro" id="IPR045206">
    <property type="entry name" value="Maestro_heat-like_prot"/>
</dbReference>
<dbReference type="OrthoDB" id="1751445at2759"/>
<organism evidence="1 2">
    <name type="scientific">Phaseolus vulgaris</name>
    <name type="common">Kidney bean</name>
    <name type="synonym">French bean</name>
    <dbReference type="NCBI Taxonomy" id="3885"/>
    <lineage>
        <taxon>Eukaryota</taxon>
        <taxon>Viridiplantae</taxon>
        <taxon>Streptophyta</taxon>
        <taxon>Embryophyta</taxon>
        <taxon>Tracheophyta</taxon>
        <taxon>Spermatophyta</taxon>
        <taxon>Magnoliopsida</taxon>
        <taxon>eudicotyledons</taxon>
        <taxon>Gunneridae</taxon>
        <taxon>Pentapetalae</taxon>
        <taxon>rosids</taxon>
        <taxon>fabids</taxon>
        <taxon>Fabales</taxon>
        <taxon>Fabaceae</taxon>
        <taxon>Papilionoideae</taxon>
        <taxon>50 kb inversion clade</taxon>
        <taxon>NPAAA clade</taxon>
        <taxon>indigoferoid/millettioid clade</taxon>
        <taxon>Phaseoleae</taxon>
        <taxon>Phaseolus</taxon>
    </lineage>
</organism>
<reference evidence="2" key="1">
    <citation type="journal article" date="2014" name="Nat. Genet.">
        <title>A reference genome for common bean and genome-wide analysis of dual domestications.</title>
        <authorList>
            <person name="Schmutz J."/>
            <person name="McClean P.E."/>
            <person name="Mamidi S."/>
            <person name="Wu G.A."/>
            <person name="Cannon S.B."/>
            <person name="Grimwood J."/>
            <person name="Jenkins J."/>
            <person name="Shu S."/>
            <person name="Song Q."/>
            <person name="Chavarro C."/>
            <person name="Torres-Torres M."/>
            <person name="Geffroy V."/>
            <person name="Moghaddam S.M."/>
            <person name="Gao D."/>
            <person name="Abernathy B."/>
            <person name="Barry K."/>
            <person name="Blair M."/>
            <person name="Brick M.A."/>
            <person name="Chovatia M."/>
            <person name="Gepts P."/>
            <person name="Goodstein D.M."/>
            <person name="Gonzales M."/>
            <person name="Hellsten U."/>
            <person name="Hyten D.L."/>
            <person name="Jia G."/>
            <person name="Kelly J.D."/>
            <person name="Kudrna D."/>
            <person name="Lee R."/>
            <person name="Richard M.M."/>
            <person name="Miklas P.N."/>
            <person name="Osorno J.M."/>
            <person name="Rodrigues J."/>
            <person name="Thareau V."/>
            <person name="Urrea C.A."/>
            <person name="Wang M."/>
            <person name="Yu Y."/>
            <person name="Zhang M."/>
            <person name="Wing R.A."/>
            <person name="Cregan P.B."/>
            <person name="Rokhsar D.S."/>
            <person name="Jackson S.A."/>
        </authorList>
    </citation>
    <scope>NUCLEOTIDE SEQUENCE [LARGE SCALE GENOMIC DNA]</scope>
    <source>
        <strain evidence="2">cv. G19833</strain>
    </source>
</reference>
<dbReference type="STRING" id="3885.V7AUS1"/>
<name>V7AUS1_PHAVU</name>
<accession>V7AUS1</accession>